<feature type="region of interest" description="Disordered" evidence="1">
    <location>
        <begin position="66"/>
        <end position="91"/>
    </location>
</feature>
<evidence type="ECO:0000256" key="1">
    <source>
        <dbReference type="SAM" id="MobiDB-lite"/>
    </source>
</evidence>
<sequence>MDSNYFEDEQFNNNTWDEYSDNMVCPSPLLLGHPQIKKFKDEDELSLIHLQYHTDTLDDEYSQLNQPSQTKQPLIKKKLHKNNKKTSFKKNQNTPSVKKVLNNFSSYPNLSEDNTTQQIHYCQQMQILIDNLEGILSTIKSQILNQYKKQINQKN</sequence>
<dbReference type="Proteomes" id="UP000688137">
    <property type="component" value="Unassembled WGS sequence"/>
</dbReference>
<protein>
    <submittedName>
        <fullName evidence="2">Uncharacterized protein</fullName>
    </submittedName>
</protein>
<evidence type="ECO:0000313" key="2">
    <source>
        <dbReference type="EMBL" id="CAD8045420.1"/>
    </source>
</evidence>
<gene>
    <name evidence="2" type="ORF">PPRIM_AZ9-3.1.T0090410</name>
</gene>
<accession>A0A8S1JXM2</accession>
<dbReference type="EMBL" id="CAJJDM010000006">
    <property type="protein sequence ID" value="CAD8045420.1"/>
    <property type="molecule type" value="Genomic_DNA"/>
</dbReference>
<comment type="caution">
    <text evidence="2">The sequence shown here is derived from an EMBL/GenBank/DDBJ whole genome shotgun (WGS) entry which is preliminary data.</text>
</comment>
<organism evidence="2 3">
    <name type="scientific">Paramecium primaurelia</name>
    <dbReference type="NCBI Taxonomy" id="5886"/>
    <lineage>
        <taxon>Eukaryota</taxon>
        <taxon>Sar</taxon>
        <taxon>Alveolata</taxon>
        <taxon>Ciliophora</taxon>
        <taxon>Intramacronucleata</taxon>
        <taxon>Oligohymenophorea</taxon>
        <taxon>Peniculida</taxon>
        <taxon>Parameciidae</taxon>
        <taxon>Paramecium</taxon>
    </lineage>
</organism>
<reference evidence="2" key="1">
    <citation type="submission" date="2021-01" db="EMBL/GenBank/DDBJ databases">
        <authorList>
            <consortium name="Genoscope - CEA"/>
            <person name="William W."/>
        </authorList>
    </citation>
    <scope>NUCLEOTIDE SEQUENCE</scope>
</reference>
<name>A0A8S1JXM2_PARPR</name>
<dbReference type="AlphaFoldDB" id="A0A8S1JXM2"/>
<keyword evidence="3" id="KW-1185">Reference proteome</keyword>
<evidence type="ECO:0000313" key="3">
    <source>
        <dbReference type="Proteomes" id="UP000688137"/>
    </source>
</evidence>
<dbReference type="OMA" id="NMVCPSP"/>
<proteinExistence type="predicted"/>
<feature type="compositionally biased region" description="Basic residues" evidence="1">
    <location>
        <begin position="74"/>
        <end position="88"/>
    </location>
</feature>